<evidence type="ECO:0000313" key="1">
    <source>
        <dbReference type="EMBL" id="KAC9696433.1"/>
    </source>
</evidence>
<dbReference type="Proteomes" id="UP000326396">
    <property type="component" value="Unassembled WGS sequence"/>
</dbReference>
<organism evidence="1 2">
    <name type="scientific">Mikania micrantha</name>
    <name type="common">bitter vine</name>
    <dbReference type="NCBI Taxonomy" id="192012"/>
    <lineage>
        <taxon>Eukaryota</taxon>
        <taxon>Viridiplantae</taxon>
        <taxon>Streptophyta</taxon>
        <taxon>Embryophyta</taxon>
        <taxon>Tracheophyta</taxon>
        <taxon>Spermatophyta</taxon>
        <taxon>Magnoliopsida</taxon>
        <taxon>eudicotyledons</taxon>
        <taxon>Gunneridae</taxon>
        <taxon>Pentapetalae</taxon>
        <taxon>asterids</taxon>
        <taxon>campanulids</taxon>
        <taxon>Asterales</taxon>
        <taxon>Asteraceae</taxon>
        <taxon>Asteroideae</taxon>
        <taxon>Heliantheae alliance</taxon>
        <taxon>Eupatorieae</taxon>
        <taxon>Mikania</taxon>
    </lineage>
</organism>
<name>A0A5N6L9K0_9ASTR</name>
<reference evidence="1 2" key="1">
    <citation type="submission" date="2019-05" db="EMBL/GenBank/DDBJ databases">
        <title>Mikania micrantha, genome provides insights into the molecular mechanism of rapid growth.</title>
        <authorList>
            <person name="Liu B."/>
        </authorList>
    </citation>
    <scope>NUCLEOTIDE SEQUENCE [LARGE SCALE GENOMIC DNA]</scope>
    <source>
        <strain evidence="1">NLD-2019</strain>
        <tissue evidence="1">Leaf</tissue>
    </source>
</reference>
<evidence type="ECO:0000313" key="2">
    <source>
        <dbReference type="Proteomes" id="UP000326396"/>
    </source>
</evidence>
<dbReference type="EMBL" id="SZYD01002322">
    <property type="protein sequence ID" value="KAC9696433.1"/>
    <property type="molecule type" value="Genomic_DNA"/>
</dbReference>
<sequence length="124" mass="13214">MAVVASKFVIYQALPKRGQIKIKIYKMIAKSIRKLANDVVGKEKSAAVTSVETAGEFKSGSKHVIKQNKPKRGHIKIKIFKMIAKSMADLVTVVAGGVKNTAGNGGCTGGWFTSPATVIPVEVD</sequence>
<keyword evidence="2" id="KW-1185">Reference proteome</keyword>
<protein>
    <submittedName>
        <fullName evidence="1">Uncharacterized protein</fullName>
    </submittedName>
</protein>
<accession>A0A5N6L9K0</accession>
<proteinExistence type="predicted"/>
<dbReference type="AlphaFoldDB" id="A0A5N6L9K0"/>
<dbReference type="OrthoDB" id="1668789at2759"/>
<gene>
    <name evidence="1" type="ORF">E3N88_45378</name>
</gene>
<comment type="caution">
    <text evidence="1">The sequence shown here is derived from an EMBL/GenBank/DDBJ whole genome shotgun (WGS) entry which is preliminary data.</text>
</comment>